<reference evidence="3 4" key="1">
    <citation type="submission" date="2024-04" db="EMBL/GenBank/DDBJ databases">
        <title>Genome assembly C_amara_ONT_v2.</title>
        <authorList>
            <person name="Yant L."/>
            <person name="Moore C."/>
            <person name="Slenker M."/>
        </authorList>
    </citation>
    <scope>NUCLEOTIDE SEQUENCE [LARGE SCALE GENOMIC DNA]</scope>
    <source>
        <tissue evidence="3">Leaf</tissue>
    </source>
</reference>
<dbReference type="PANTHER" id="PTHR43180:SF57">
    <property type="entry name" value="ALCOHOL DEHYDROGENASE-LIKE PROTEIN"/>
    <property type="match status" value="1"/>
</dbReference>
<dbReference type="NCBIfam" id="NF005559">
    <property type="entry name" value="PRK07231.1"/>
    <property type="match status" value="1"/>
</dbReference>
<gene>
    <name evidence="3" type="ORF">V5N11_010658</name>
</gene>
<accession>A0ABD1ATZ1</accession>
<dbReference type="InterPro" id="IPR036291">
    <property type="entry name" value="NAD(P)-bd_dom_sf"/>
</dbReference>
<dbReference type="PRINTS" id="PR00081">
    <property type="entry name" value="GDHRDH"/>
</dbReference>
<name>A0ABD1ATZ1_CARAN</name>
<evidence type="ECO:0000256" key="2">
    <source>
        <dbReference type="ARBA" id="ARBA00023002"/>
    </source>
</evidence>
<keyword evidence="2" id="KW-0560">Oxidoreductase</keyword>
<evidence type="ECO:0000256" key="1">
    <source>
        <dbReference type="ARBA" id="ARBA00006484"/>
    </source>
</evidence>
<sequence>MLESLLYLKDLKKPSSMAGVLIRFRSTVRTFKRPAAAASAAYSTSGCTCTSKKLEGKVALITGGASGLGKATADKFLHHGARVVIADLNVETGIKAAKELGSAAEFVRCDVTVEEDIAEAVEKTVERYGKLDVMYNNAGIVGPTTPASISELDMMEFEKLMRINVFGVVYGIKHAAKFMIPARSGCILCTSSMAGVIGGLAPHSYTISKFTVTGIVKSMASEFCEHGVRINCISPATVATPLTLDYFRKVFPKATEEKLREAVKGVGELKGAECEEADVANAALYLASDDGKYVTGHNLVVDGGMTAFKIAGVPFPSDS</sequence>
<protein>
    <submittedName>
        <fullName evidence="3">Short-chain dehydrogenase reductase 2a</fullName>
    </submittedName>
</protein>
<evidence type="ECO:0000313" key="4">
    <source>
        <dbReference type="Proteomes" id="UP001558713"/>
    </source>
</evidence>
<dbReference type="Proteomes" id="UP001558713">
    <property type="component" value="Unassembled WGS sequence"/>
</dbReference>
<keyword evidence="4" id="KW-1185">Reference proteome</keyword>
<dbReference type="PRINTS" id="PR00080">
    <property type="entry name" value="SDRFAMILY"/>
</dbReference>
<comment type="similarity">
    <text evidence="1">Belongs to the short-chain dehydrogenases/reductases (SDR) family.</text>
</comment>
<comment type="caution">
    <text evidence="3">The sequence shown here is derived from an EMBL/GenBank/DDBJ whole genome shotgun (WGS) entry which is preliminary data.</text>
</comment>
<dbReference type="InterPro" id="IPR002347">
    <property type="entry name" value="SDR_fam"/>
</dbReference>
<evidence type="ECO:0000313" key="3">
    <source>
        <dbReference type="EMBL" id="KAL1210079.1"/>
    </source>
</evidence>
<dbReference type="Pfam" id="PF13561">
    <property type="entry name" value="adh_short_C2"/>
    <property type="match status" value="1"/>
</dbReference>
<proteinExistence type="inferred from homology"/>
<organism evidence="3 4">
    <name type="scientific">Cardamine amara subsp. amara</name>
    <dbReference type="NCBI Taxonomy" id="228776"/>
    <lineage>
        <taxon>Eukaryota</taxon>
        <taxon>Viridiplantae</taxon>
        <taxon>Streptophyta</taxon>
        <taxon>Embryophyta</taxon>
        <taxon>Tracheophyta</taxon>
        <taxon>Spermatophyta</taxon>
        <taxon>Magnoliopsida</taxon>
        <taxon>eudicotyledons</taxon>
        <taxon>Gunneridae</taxon>
        <taxon>Pentapetalae</taxon>
        <taxon>rosids</taxon>
        <taxon>malvids</taxon>
        <taxon>Brassicales</taxon>
        <taxon>Brassicaceae</taxon>
        <taxon>Cardamineae</taxon>
        <taxon>Cardamine</taxon>
    </lineage>
</organism>
<dbReference type="FunFam" id="3.40.50.720:FF:000084">
    <property type="entry name" value="Short-chain dehydrogenase reductase"/>
    <property type="match status" value="1"/>
</dbReference>
<dbReference type="AlphaFoldDB" id="A0ABD1ATZ1"/>
<dbReference type="PANTHER" id="PTHR43180">
    <property type="entry name" value="3-OXOACYL-(ACYL-CARRIER-PROTEIN) REDUCTASE (AFU_ORTHOLOGUE AFUA_6G11210)"/>
    <property type="match status" value="1"/>
</dbReference>
<dbReference type="EMBL" id="JBANAX010000401">
    <property type="protein sequence ID" value="KAL1210079.1"/>
    <property type="molecule type" value="Genomic_DNA"/>
</dbReference>
<dbReference type="GO" id="GO:0016491">
    <property type="term" value="F:oxidoreductase activity"/>
    <property type="evidence" value="ECO:0007669"/>
    <property type="project" value="UniProtKB-KW"/>
</dbReference>
<dbReference type="SUPFAM" id="SSF51735">
    <property type="entry name" value="NAD(P)-binding Rossmann-fold domains"/>
    <property type="match status" value="1"/>
</dbReference>
<dbReference type="Gene3D" id="3.40.50.720">
    <property type="entry name" value="NAD(P)-binding Rossmann-like Domain"/>
    <property type="match status" value="1"/>
</dbReference>